<dbReference type="Proteomes" id="UP000694888">
    <property type="component" value="Unplaced"/>
</dbReference>
<keyword evidence="2" id="KW-0449">Lipoprotein</keyword>
<dbReference type="RefSeq" id="XP_005091784.1">
    <property type="nucleotide sequence ID" value="XM_005091727.3"/>
</dbReference>
<gene>
    <name evidence="5" type="primary">LOC101847176</name>
</gene>
<name>A0ABM0JEC7_APLCA</name>
<evidence type="ECO:0000313" key="5">
    <source>
        <dbReference type="RefSeq" id="XP_005091784.1"/>
    </source>
</evidence>
<feature type="region of interest" description="Disordered" evidence="3">
    <location>
        <begin position="1"/>
        <end position="45"/>
    </location>
</feature>
<dbReference type="PANTHER" id="PTHR23248:SF9">
    <property type="entry name" value="PHOSPHOLIPID SCRAMBLASE"/>
    <property type="match status" value="1"/>
</dbReference>
<dbReference type="GeneID" id="101847176"/>
<comment type="similarity">
    <text evidence="1 2">Belongs to the phospholipid scramblase family.</text>
</comment>
<proteinExistence type="inferred from homology"/>
<keyword evidence="2" id="KW-0106">Calcium</keyword>
<keyword evidence="4" id="KW-1185">Reference proteome</keyword>
<sequence>MESDPAQNSDQAFHSYGAAITSESQMNGYDVTSKEDNGEMLRGSSEPTEQKDIAAVLAPHNIINIHQHLDVIEVCLCWERNNRYSIYGKDEKQILYTYEGAQCVARQWYGSLRELTLTTTDNDDNRLLRLDRPLRCSTRMCYACCCLQEMTISIPPNNTLGRVKERWNCIIPWYEVEDSQGNLMFSLQGTACHCRLCCDIKFSVRNAAGDQVASIQKYWGGCKGIIGACNSYTIKYLDALSGQEKAVVLGATFLLDFNYFERHGKCF</sequence>
<accession>A0ABM0JEC7</accession>
<dbReference type="InterPro" id="IPR005552">
    <property type="entry name" value="Scramblase"/>
</dbReference>
<evidence type="ECO:0000256" key="3">
    <source>
        <dbReference type="SAM" id="MobiDB-lite"/>
    </source>
</evidence>
<dbReference type="Pfam" id="PF03803">
    <property type="entry name" value="Scramblase"/>
    <property type="match status" value="1"/>
</dbReference>
<comment type="cofactor">
    <cofactor evidence="2">
        <name>Ca(2+)</name>
        <dbReference type="ChEBI" id="CHEBI:29108"/>
    </cofactor>
</comment>
<dbReference type="PANTHER" id="PTHR23248">
    <property type="entry name" value="PHOSPHOLIPID SCRAMBLASE-RELATED"/>
    <property type="match status" value="1"/>
</dbReference>
<keyword evidence="2" id="KW-0564">Palmitate</keyword>
<organism evidence="4 5">
    <name type="scientific">Aplysia californica</name>
    <name type="common">California sea hare</name>
    <dbReference type="NCBI Taxonomy" id="6500"/>
    <lineage>
        <taxon>Eukaryota</taxon>
        <taxon>Metazoa</taxon>
        <taxon>Spiralia</taxon>
        <taxon>Lophotrochozoa</taxon>
        <taxon>Mollusca</taxon>
        <taxon>Gastropoda</taxon>
        <taxon>Heterobranchia</taxon>
        <taxon>Euthyneura</taxon>
        <taxon>Tectipleura</taxon>
        <taxon>Aplysiida</taxon>
        <taxon>Aplysioidea</taxon>
        <taxon>Aplysiidae</taxon>
        <taxon>Aplysia</taxon>
    </lineage>
</organism>
<comment type="function">
    <text evidence="2">May mediate accelerated ATP-independent bidirectional transbilayer migration of phospholipids upon binding calcium ions that results in a loss of phospholipid asymmetry in the plasma membrane.</text>
</comment>
<evidence type="ECO:0000256" key="1">
    <source>
        <dbReference type="ARBA" id="ARBA00005350"/>
    </source>
</evidence>
<evidence type="ECO:0000256" key="2">
    <source>
        <dbReference type="RuleBase" id="RU363116"/>
    </source>
</evidence>
<protein>
    <recommendedName>
        <fullName evidence="2">Phospholipid scramblase</fullName>
    </recommendedName>
</protein>
<reference evidence="5" key="1">
    <citation type="submission" date="2025-08" db="UniProtKB">
        <authorList>
            <consortium name="RefSeq"/>
        </authorList>
    </citation>
    <scope>IDENTIFICATION</scope>
</reference>
<feature type="compositionally biased region" description="Polar residues" evidence="3">
    <location>
        <begin position="1"/>
        <end position="12"/>
    </location>
</feature>
<evidence type="ECO:0000313" key="4">
    <source>
        <dbReference type="Proteomes" id="UP000694888"/>
    </source>
</evidence>